<dbReference type="Proteomes" id="UP000249046">
    <property type="component" value="Unassembled WGS sequence"/>
</dbReference>
<evidence type="ECO:0000313" key="2">
    <source>
        <dbReference type="Proteomes" id="UP000249046"/>
    </source>
</evidence>
<evidence type="ECO:0000313" key="1">
    <source>
        <dbReference type="EMBL" id="PZQ16383.1"/>
    </source>
</evidence>
<accession>A0A2W5MFU3</accession>
<reference evidence="1 2" key="1">
    <citation type="submission" date="2017-08" db="EMBL/GenBank/DDBJ databases">
        <title>Infants hospitalized years apart are colonized by the same room-sourced microbial strains.</title>
        <authorList>
            <person name="Brooks B."/>
            <person name="Olm M.R."/>
            <person name="Firek B.A."/>
            <person name="Baker R."/>
            <person name="Thomas B.C."/>
            <person name="Morowitz M.J."/>
            <person name="Banfield J.F."/>
        </authorList>
    </citation>
    <scope>NUCLEOTIDE SEQUENCE [LARGE SCALE GENOMIC DNA]</scope>
    <source>
        <strain evidence="1">S2_005_003_R2_42</strain>
    </source>
</reference>
<sequence length="204" mass="22100">MTTVVPFKARGIRAALREGLENRIPMRFQRERIHPGVIHGFVIGLSREFCLIAEIGDALRFDGYLAIAITDLSLVENDPAAEFVLKALALRGEQLSVPDGFKLDDWVGIARSAAACAPLLSINMVEDDEGEISYVGQLVDVESDALVLREIDPNASWYPDTGAYEFEAIGSIGFGSGYLEALWQVAGTPADPLTPRAPASDSLH</sequence>
<gene>
    <name evidence="1" type="ORF">DI564_07040</name>
</gene>
<comment type="caution">
    <text evidence="1">The sequence shown here is derived from an EMBL/GenBank/DDBJ whole genome shotgun (WGS) entry which is preliminary data.</text>
</comment>
<protein>
    <submittedName>
        <fullName evidence="1">Uncharacterized protein</fullName>
    </submittedName>
</protein>
<name>A0A2W5MFU3_9GAMM</name>
<organism evidence="1 2">
    <name type="scientific">Rhodanobacter denitrificans</name>
    <dbReference type="NCBI Taxonomy" id="666685"/>
    <lineage>
        <taxon>Bacteria</taxon>
        <taxon>Pseudomonadati</taxon>
        <taxon>Pseudomonadota</taxon>
        <taxon>Gammaproteobacteria</taxon>
        <taxon>Lysobacterales</taxon>
        <taxon>Rhodanobacteraceae</taxon>
        <taxon>Rhodanobacter</taxon>
    </lineage>
</organism>
<dbReference type="AlphaFoldDB" id="A0A2W5MFU3"/>
<proteinExistence type="predicted"/>
<dbReference type="EMBL" id="QFPO01000005">
    <property type="protein sequence ID" value="PZQ16383.1"/>
    <property type="molecule type" value="Genomic_DNA"/>
</dbReference>